<dbReference type="KEGG" id="cgk:CGERO_03745"/>
<keyword evidence="3" id="KW-0326">Glycosidase</keyword>
<keyword evidence="4" id="KW-1185">Reference proteome</keyword>
<organism evidence="3 4">
    <name type="scientific">Corynebacterium gerontici</name>
    <dbReference type="NCBI Taxonomy" id="2079234"/>
    <lineage>
        <taxon>Bacteria</taxon>
        <taxon>Bacillati</taxon>
        <taxon>Actinomycetota</taxon>
        <taxon>Actinomycetes</taxon>
        <taxon>Mycobacteriales</taxon>
        <taxon>Corynebacteriaceae</taxon>
        <taxon>Corynebacterium</taxon>
    </lineage>
</organism>
<dbReference type="RefSeq" id="WP_123933535.1">
    <property type="nucleotide sequence ID" value="NZ_CP033897.1"/>
</dbReference>
<evidence type="ECO:0000256" key="1">
    <source>
        <dbReference type="ARBA" id="ARBA00008061"/>
    </source>
</evidence>
<evidence type="ECO:0000313" key="4">
    <source>
        <dbReference type="Proteomes" id="UP000271587"/>
    </source>
</evidence>
<dbReference type="InterPro" id="IPR017853">
    <property type="entry name" value="GH"/>
</dbReference>
<dbReference type="GO" id="GO:0051060">
    <property type="term" value="F:pullulanase activity"/>
    <property type="evidence" value="ECO:0007669"/>
    <property type="project" value="UniProtKB-EC"/>
</dbReference>
<dbReference type="Gene3D" id="3.20.20.80">
    <property type="entry name" value="Glycosidases"/>
    <property type="match status" value="1"/>
</dbReference>
<dbReference type="OrthoDB" id="9805159at2"/>
<dbReference type="InterPro" id="IPR013783">
    <property type="entry name" value="Ig-like_fold"/>
</dbReference>
<name>A0A3G6J270_9CORY</name>
<dbReference type="EC" id="3.2.1.41" evidence="3"/>
<dbReference type="SUPFAM" id="SSF81296">
    <property type="entry name" value="E set domains"/>
    <property type="match status" value="1"/>
</dbReference>
<dbReference type="InterPro" id="IPR006047">
    <property type="entry name" value="GH13_cat_dom"/>
</dbReference>
<dbReference type="SUPFAM" id="SSF51445">
    <property type="entry name" value="(Trans)glycosidases"/>
    <property type="match status" value="1"/>
</dbReference>
<dbReference type="InterPro" id="IPR011840">
    <property type="entry name" value="PulA_typeI"/>
</dbReference>
<dbReference type="EMBL" id="CP033897">
    <property type="protein sequence ID" value="AZA11068.1"/>
    <property type="molecule type" value="Genomic_DNA"/>
</dbReference>
<dbReference type="AlphaFoldDB" id="A0A3G6J270"/>
<sequence length="555" mass="62309">MQESNRHSAPKDWPGLYGYQLGALLCDGSTVFRVFAPEAQDVQLLVNGELFSMSPTREGYWESRQPGELEGVEYQFIVDGRVCNDPNARASLANSGVSVVVRPDPLPRAEPFAGNPVIYEAHVRDMTIGPENGITHKGKFLGLAERGTTTPEGQPTGLDYIASLGVTHIQLLPIFDFATVDELGDLSFNAQYNWGYDPAQYNVPEGSYATDPSDPLCRIRELKMMIQAMHDAGLRVIMDVVYNHVFDVAQSPLHHTAPGYYFRYRRGHLLNGTGVGNETASEQPMMRKLMVDSVMYWAKEFAIDGFRFDLMGIHDVETMNEIRRALDTIDPSIIVLGEGWHMGNHPKGVVPANMGNAHLMPRIFHFNDRFRDAMKGPALVEHSTGVISGARNESLMRQLFEELSGKGLDQSVVYNEAHDNATMFDKLTSTMPRTSEQEVLDRCALATALQFFARGLVFIHAGQEMMRTKGGDENSYRSPDHVNAFDYERARQLKQYVDRFRQLCAFRRSYAPDSIEAVEITSSHVVFKVDGRTLLFEPNPPRLVDLEHPQMDVLL</sequence>
<dbReference type="GO" id="GO:0005975">
    <property type="term" value="P:carbohydrate metabolic process"/>
    <property type="evidence" value="ECO:0007669"/>
    <property type="project" value="InterPro"/>
</dbReference>
<dbReference type="Gene3D" id="2.60.40.10">
    <property type="entry name" value="Immunoglobulins"/>
    <property type="match status" value="1"/>
</dbReference>
<dbReference type="Pfam" id="PF00128">
    <property type="entry name" value="Alpha-amylase"/>
    <property type="match status" value="1"/>
</dbReference>
<accession>A0A3G6J270</accession>
<evidence type="ECO:0000259" key="2">
    <source>
        <dbReference type="SMART" id="SM00642"/>
    </source>
</evidence>
<keyword evidence="3" id="KW-0378">Hydrolase</keyword>
<gene>
    <name evidence="3" type="primary">amyX</name>
    <name evidence="3" type="ORF">CGERO_03745</name>
</gene>
<dbReference type="CDD" id="cd11341">
    <property type="entry name" value="AmyAc_Pullulanase_LD-like"/>
    <property type="match status" value="1"/>
</dbReference>
<comment type="similarity">
    <text evidence="1">Belongs to the glycosyl hydrolase 13 family.</text>
</comment>
<evidence type="ECO:0000313" key="3">
    <source>
        <dbReference type="EMBL" id="AZA11068.1"/>
    </source>
</evidence>
<dbReference type="NCBIfam" id="TIGR02104">
    <property type="entry name" value="pulA_typeI"/>
    <property type="match status" value="1"/>
</dbReference>
<dbReference type="SMART" id="SM00642">
    <property type="entry name" value="Aamy"/>
    <property type="match status" value="1"/>
</dbReference>
<feature type="domain" description="Glycosyl hydrolase family 13 catalytic" evidence="2">
    <location>
        <begin position="148"/>
        <end position="501"/>
    </location>
</feature>
<proteinExistence type="inferred from homology"/>
<dbReference type="Proteomes" id="UP000271587">
    <property type="component" value="Chromosome"/>
</dbReference>
<dbReference type="PANTHER" id="PTHR43002">
    <property type="entry name" value="GLYCOGEN DEBRANCHING ENZYME"/>
    <property type="match status" value="1"/>
</dbReference>
<dbReference type="InterPro" id="IPR014756">
    <property type="entry name" value="Ig_E-set"/>
</dbReference>
<reference evidence="3 4" key="1">
    <citation type="submission" date="2018-11" db="EMBL/GenBank/DDBJ databases">
        <authorList>
            <person name="Kleinhagauer T."/>
            <person name="Glaeser S.P."/>
            <person name="Spergser J."/>
            <person name="Ruckert C."/>
            <person name="Kaempfer P."/>
            <person name="Busse H.-J."/>
        </authorList>
    </citation>
    <scope>NUCLEOTIDE SEQUENCE [LARGE SCALE GENOMIC DNA]</scope>
    <source>
        <strain evidence="3 4">W8</strain>
    </source>
</reference>
<protein>
    <submittedName>
        <fullName evidence="3">Pullulanase</fullName>
        <ecNumber evidence="3">3.2.1.41</ecNumber>
    </submittedName>
</protein>